<keyword evidence="2" id="KW-0456">Lyase</keyword>
<organism evidence="2 3">
    <name type="scientific">Phyllobacterium myrsinacearum</name>
    <dbReference type="NCBI Taxonomy" id="28101"/>
    <lineage>
        <taxon>Bacteria</taxon>
        <taxon>Pseudomonadati</taxon>
        <taxon>Pseudomonadota</taxon>
        <taxon>Alphaproteobacteria</taxon>
        <taxon>Hyphomicrobiales</taxon>
        <taxon>Phyllobacteriaceae</taxon>
        <taxon>Phyllobacterium</taxon>
    </lineage>
</organism>
<sequence>MFSHFHVGTNDFERAFNFYAPIMEALGNPIRFCDHAKPWAGWQPLGGGHPLFLLGKPFDGEVALPGNGQMIAFLAPDRVTIDRIHALALAGGGRCEGRPGLRPHYHPNYYGAYFRDPDGNKICVCHHDPVVSPA</sequence>
<evidence type="ECO:0000259" key="1">
    <source>
        <dbReference type="PROSITE" id="PS51819"/>
    </source>
</evidence>
<dbReference type="PANTHER" id="PTHR35006:SF1">
    <property type="entry name" value="BLL2941 PROTEIN"/>
    <property type="match status" value="1"/>
</dbReference>
<keyword evidence="3" id="KW-1185">Reference proteome</keyword>
<evidence type="ECO:0000313" key="2">
    <source>
        <dbReference type="EMBL" id="MBA8878379.1"/>
    </source>
</evidence>
<dbReference type="Proteomes" id="UP000549052">
    <property type="component" value="Unassembled WGS sequence"/>
</dbReference>
<dbReference type="InterPro" id="IPR029068">
    <property type="entry name" value="Glyas_Bleomycin-R_OHBP_Dase"/>
</dbReference>
<dbReference type="Pfam" id="PF00903">
    <property type="entry name" value="Glyoxalase"/>
    <property type="match status" value="1"/>
</dbReference>
<dbReference type="CDD" id="cd07262">
    <property type="entry name" value="VOC_like"/>
    <property type="match status" value="1"/>
</dbReference>
<gene>
    <name evidence="2" type="ORF">FHW16_002091</name>
</gene>
<dbReference type="Gene3D" id="3.10.180.10">
    <property type="entry name" value="2,3-Dihydroxybiphenyl 1,2-Dioxygenase, domain 1"/>
    <property type="match status" value="1"/>
</dbReference>
<keyword evidence="2" id="KW-0223">Dioxygenase</keyword>
<feature type="domain" description="VOC" evidence="1">
    <location>
        <begin position="1"/>
        <end position="127"/>
    </location>
</feature>
<accession>A0A839EHW3</accession>
<dbReference type="RefSeq" id="WP_182549084.1">
    <property type="nucleotide sequence ID" value="NZ_JACGXN010000002.1"/>
</dbReference>
<keyword evidence="2" id="KW-0560">Oxidoreductase</keyword>
<dbReference type="InterPro" id="IPR004360">
    <property type="entry name" value="Glyas_Fos-R_dOase_dom"/>
</dbReference>
<evidence type="ECO:0000313" key="3">
    <source>
        <dbReference type="Proteomes" id="UP000549052"/>
    </source>
</evidence>
<name>A0A839EHW3_9HYPH</name>
<dbReference type="GO" id="GO:0051213">
    <property type="term" value="F:dioxygenase activity"/>
    <property type="evidence" value="ECO:0007669"/>
    <property type="project" value="UniProtKB-KW"/>
</dbReference>
<dbReference type="GO" id="GO:0016829">
    <property type="term" value="F:lyase activity"/>
    <property type="evidence" value="ECO:0007669"/>
    <property type="project" value="UniProtKB-KW"/>
</dbReference>
<proteinExistence type="predicted"/>
<dbReference type="InterPro" id="IPR037523">
    <property type="entry name" value="VOC_core"/>
</dbReference>
<dbReference type="PROSITE" id="PS51819">
    <property type="entry name" value="VOC"/>
    <property type="match status" value="1"/>
</dbReference>
<protein>
    <submittedName>
        <fullName evidence="2">Catechol 2,3-dioxygenase-like lactoylglutathione lyase family enzyme</fullName>
    </submittedName>
</protein>
<dbReference type="AlphaFoldDB" id="A0A839EHW3"/>
<dbReference type="SUPFAM" id="SSF54593">
    <property type="entry name" value="Glyoxalase/Bleomycin resistance protein/Dihydroxybiphenyl dioxygenase"/>
    <property type="match status" value="1"/>
</dbReference>
<reference evidence="2 3" key="1">
    <citation type="submission" date="2020-07" db="EMBL/GenBank/DDBJ databases">
        <title>Genomic Encyclopedia of Type Strains, Phase IV (KMG-V): Genome sequencing to study the core and pangenomes of soil and plant-associated prokaryotes.</title>
        <authorList>
            <person name="Whitman W."/>
        </authorList>
    </citation>
    <scope>NUCLEOTIDE SEQUENCE [LARGE SCALE GENOMIC DNA]</scope>
    <source>
        <strain evidence="2 3">AN3</strain>
    </source>
</reference>
<comment type="caution">
    <text evidence="2">The sequence shown here is derived from an EMBL/GenBank/DDBJ whole genome shotgun (WGS) entry which is preliminary data.</text>
</comment>
<dbReference type="EMBL" id="JACGXN010000002">
    <property type="protein sequence ID" value="MBA8878379.1"/>
    <property type="molecule type" value="Genomic_DNA"/>
</dbReference>
<dbReference type="PANTHER" id="PTHR35006">
    <property type="entry name" value="GLYOXALASE FAMILY PROTEIN (AFU_ORTHOLOGUE AFUA_5G14830)"/>
    <property type="match status" value="1"/>
</dbReference>